<dbReference type="GO" id="GO:0006270">
    <property type="term" value="P:DNA replication initiation"/>
    <property type="evidence" value="ECO:0007669"/>
    <property type="project" value="InterPro"/>
</dbReference>
<comment type="subcellular location">
    <subcellularLocation>
        <location evidence="1">Nucleus</location>
    </subcellularLocation>
</comment>
<evidence type="ECO:0000256" key="6">
    <source>
        <dbReference type="SAM" id="MobiDB-lite"/>
    </source>
</evidence>
<organism evidence="7 8">
    <name type="scientific">Carpediemonas membranifera</name>
    <dbReference type="NCBI Taxonomy" id="201153"/>
    <lineage>
        <taxon>Eukaryota</taxon>
        <taxon>Metamonada</taxon>
        <taxon>Carpediemonas-like organisms</taxon>
        <taxon>Carpediemonas</taxon>
    </lineage>
</organism>
<comment type="similarity">
    <text evidence="2">Belongs to the CDC45 family.</text>
</comment>
<dbReference type="GO" id="GO:0031261">
    <property type="term" value="C:DNA replication preinitiation complex"/>
    <property type="evidence" value="ECO:0007669"/>
    <property type="project" value="TreeGrafter"/>
</dbReference>
<dbReference type="GO" id="GO:0003688">
    <property type="term" value="F:DNA replication origin binding"/>
    <property type="evidence" value="ECO:0007669"/>
    <property type="project" value="TreeGrafter"/>
</dbReference>
<evidence type="ECO:0000313" key="8">
    <source>
        <dbReference type="Proteomes" id="UP000717585"/>
    </source>
</evidence>
<keyword evidence="8" id="KW-1185">Reference proteome</keyword>
<evidence type="ECO:0000256" key="1">
    <source>
        <dbReference type="ARBA" id="ARBA00004123"/>
    </source>
</evidence>
<feature type="compositionally biased region" description="Acidic residues" evidence="6">
    <location>
        <begin position="181"/>
        <end position="203"/>
    </location>
</feature>
<sequence>MVIVDIEEPVKIQIALQTALAHPNRNIIPTAFRKLYFFMFDGVDSLCAYGSVIKMLKQYFLNTHHQEFNGEHRYYPRTRTELANSLRTLTRDPTDIFVFLNCGGRMNLPALMEEYLAGTVDGAEEMDPVELFTHHPVCLVLDSAGPLLLNNIANDAVICLADKVTMTKLRALRRVLGGDDAGIDDEDEEEEGEEDEEELEDGDGVSKGSKGKRARAPPDRGEWAGRLAQETLDAFVASQRSRRQSPVPAALEAYNAEQRAATPASVLAYRLAEGLGILSGSSSVGPSVLWHAAIGSFAALLDGRLASIDEYRLIQANLQADNRWQPAVSAPADPVTGFSRVGNTTRRVRLSRDAVPDLTALHRAPLPDKRLAPAEAPVLFLWSRLVAWDAFRLSPAYAGVWARAIGSTDNIDTAVDREVGEFLGVELGFERSTSNTHKLTWLEANQDNGRVAKSAVDIALMNQNAQNKAKKRMLFMRCHQQHHWGPDDPRPVNITSYAGVLPAVASTLEAKHETRSLTAVEAAMFLWAAYLIDPGSVNNGLGGQVASELRRNLDVENIMLISKKIRNIPAVRGGRPDPDRLDVITRHWERSFTAGVTAVRGVSAQSGLWVAHVSVGVTNDMIPPHFAESHVALRRIALVALDAMLCRAKRNKADTAELEKPLALVVATGERARVYLAARAEQAVSARVPQLVFEAAQALEAAVTGLNRDFLDRALVEIPAMTVDAYVKTLASEVTGYLETMGKRK</sequence>
<proteinExistence type="inferred from homology"/>
<dbReference type="InterPro" id="IPR003874">
    <property type="entry name" value="CDC45"/>
</dbReference>
<evidence type="ECO:0000256" key="3">
    <source>
        <dbReference type="ARBA" id="ARBA00022705"/>
    </source>
</evidence>
<dbReference type="PANTHER" id="PTHR10507:SF0">
    <property type="entry name" value="CELL DIVISION CONTROL PROTEIN 45 HOMOLOG"/>
    <property type="match status" value="1"/>
</dbReference>
<feature type="region of interest" description="Disordered" evidence="6">
    <location>
        <begin position="179"/>
        <end position="223"/>
    </location>
</feature>
<dbReference type="GO" id="GO:0003682">
    <property type="term" value="F:chromatin binding"/>
    <property type="evidence" value="ECO:0007669"/>
    <property type="project" value="TreeGrafter"/>
</dbReference>
<evidence type="ECO:0000256" key="2">
    <source>
        <dbReference type="ARBA" id="ARBA00010727"/>
    </source>
</evidence>
<keyword evidence="4" id="KW-0539">Nucleus</keyword>
<dbReference type="GO" id="GO:0000727">
    <property type="term" value="P:double-strand break repair via break-induced replication"/>
    <property type="evidence" value="ECO:0007669"/>
    <property type="project" value="TreeGrafter"/>
</dbReference>
<evidence type="ECO:0000313" key="7">
    <source>
        <dbReference type="EMBL" id="KAG9394931.1"/>
    </source>
</evidence>
<keyword evidence="5" id="KW-0131">Cell cycle</keyword>
<dbReference type="GO" id="GO:0003697">
    <property type="term" value="F:single-stranded DNA binding"/>
    <property type="evidence" value="ECO:0007669"/>
    <property type="project" value="TreeGrafter"/>
</dbReference>
<comment type="caution">
    <text evidence="7">The sequence shown here is derived from an EMBL/GenBank/DDBJ whole genome shotgun (WGS) entry which is preliminary data.</text>
</comment>
<accession>A0A8J6E2Z1</accession>
<dbReference type="Proteomes" id="UP000717585">
    <property type="component" value="Unassembled WGS sequence"/>
</dbReference>
<dbReference type="EMBL" id="JAHDYR010000012">
    <property type="protein sequence ID" value="KAG9394931.1"/>
    <property type="molecule type" value="Genomic_DNA"/>
</dbReference>
<protein>
    <submittedName>
        <fullName evidence="7">CDC45 family</fullName>
    </submittedName>
</protein>
<dbReference type="PANTHER" id="PTHR10507">
    <property type="entry name" value="CDC45-RELATED PROTEIN"/>
    <property type="match status" value="1"/>
</dbReference>
<dbReference type="AlphaFoldDB" id="A0A8J6E2Z1"/>
<dbReference type="Pfam" id="PF02724">
    <property type="entry name" value="CDC45"/>
    <property type="match status" value="1"/>
</dbReference>
<gene>
    <name evidence="7" type="ORF">J8273_0139</name>
</gene>
<name>A0A8J6E2Z1_9EUKA</name>
<evidence type="ECO:0000256" key="5">
    <source>
        <dbReference type="ARBA" id="ARBA00023306"/>
    </source>
</evidence>
<keyword evidence="3" id="KW-0235">DNA replication</keyword>
<evidence type="ECO:0000256" key="4">
    <source>
        <dbReference type="ARBA" id="ARBA00023242"/>
    </source>
</evidence>
<dbReference type="GO" id="GO:1902977">
    <property type="term" value="P:mitotic DNA replication preinitiation complex assembly"/>
    <property type="evidence" value="ECO:0007669"/>
    <property type="project" value="TreeGrafter"/>
</dbReference>
<reference evidence="7" key="1">
    <citation type="submission" date="2021-05" db="EMBL/GenBank/DDBJ databases">
        <title>A free-living protist that lacks canonical eukaryotic 1 DNA replication and segregation systems.</title>
        <authorList>
            <person name="Salas-Leiva D.E."/>
            <person name="Tromer E.C."/>
            <person name="Curtis B.A."/>
            <person name="Jerlstrom-Hultqvist J."/>
            <person name="Kolisko M."/>
            <person name="Yi Z."/>
            <person name="Salas-Leiva J.S."/>
            <person name="Gallot-Lavallee L."/>
            <person name="Kops G.J.P.L."/>
            <person name="Archibald J.M."/>
            <person name="Simpson A.G.B."/>
            <person name="Roger A.J."/>
        </authorList>
    </citation>
    <scope>NUCLEOTIDE SEQUENCE</scope>
    <source>
        <strain evidence="7">BICM</strain>
    </source>
</reference>